<comment type="catalytic activity">
    <reaction evidence="7">
        <text>L-cysteinyl-[prolipoprotein] + a 1,2-diacyl-sn-glycero-3-phospho-(1'-sn-glycerol) = an S-1,2-diacyl-sn-glyceryl-L-cysteinyl-[prolipoprotein] + sn-glycerol 1-phosphate + H(+)</text>
        <dbReference type="Rhea" id="RHEA:56712"/>
        <dbReference type="Rhea" id="RHEA-COMP:14679"/>
        <dbReference type="Rhea" id="RHEA-COMP:14680"/>
        <dbReference type="ChEBI" id="CHEBI:15378"/>
        <dbReference type="ChEBI" id="CHEBI:29950"/>
        <dbReference type="ChEBI" id="CHEBI:57685"/>
        <dbReference type="ChEBI" id="CHEBI:64716"/>
        <dbReference type="ChEBI" id="CHEBI:140658"/>
        <dbReference type="EC" id="2.5.1.145"/>
    </reaction>
</comment>
<reference evidence="8 9" key="1">
    <citation type="submission" date="2021-02" db="EMBL/GenBank/DDBJ databases">
        <authorList>
            <person name="Han P."/>
        </authorList>
    </citation>
    <scope>NUCLEOTIDE SEQUENCE [LARGE SCALE GENOMIC DNA]</scope>
    <source>
        <strain evidence="8">Candidatus Nitrospira sp. ZN2</strain>
    </source>
</reference>
<feature type="transmembrane region" description="Helical" evidence="7">
    <location>
        <begin position="63"/>
        <end position="82"/>
    </location>
</feature>
<dbReference type="EC" id="2.5.1.145" evidence="7"/>
<feature type="transmembrane region" description="Helical" evidence="7">
    <location>
        <begin position="180"/>
        <end position="197"/>
    </location>
</feature>
<evidence type="ECO:0000256" key="2">
    <source>
        <dbReference type="ARBA" id="ARBA00022475"/>
    </source>
</evidence>
<comment type="subcellular location">
    <subcellularLocation>
        <location evidence="7">Cell membrane</location>
        <topology evidence="7">Multi-pass membrane protein</topology>
    </subcellularLocation>
</comment>
<keyword evidence="9" id="KW-1185">Reference proteome</keyword>
<dbReference type="Pfam" id="PF01790">
    <property type="entry name" value="LGT"/>
    <property type="match status" value="1"/>
</dbReference>
<dbReference type="NCBIfam" id="TIGR00544">
    <property type="entry name" value="lgt"/>
    <property type="match status" value="1"/>
</dbReference>
<dbReference type="HAMAP" id="MF_01147">
    <property type="entry name" value="Lgt"/>
    <property type="match status" value="1"/>
</dbReference>
<evidence type="ECO:0000256" key="1">
    <source>
        <dbReference type="ARBA" id="ARBA00007150"/>
    </source>
</evidence>
<feature type="transmembrane region" description="Helical" evidence="7">
    <location>
        <begin position="102"/>
        <end position="119"/>
    </location>
</feature>
<dbReference type="GO" id="GO:0008961">
    <property type="term" value="F:phosphatidylglycerol-prolipoprotein diacylglyceryl transferase activity"/>
    <property type="evidence" value="ECO:0007669"/>
    <property type="project" value="UniProtKB-EC"/>
</dbReference>
<dbReference type="InterPro" id="IPR001640">
    <property type="entry name" value="Lgt"/>
</dbReference>
<comment type="similarity">
    <text evidence="1 7">Belongs to the Lgt family.</text>
</comment>
<evidence type="ECO:0000256" key="4">
    <source>
        <dbReference type="ARBA" id="ARBA00022692"/>
    </source>
</evidence>
<dbReference type="PANTHER" id="PTHR30589:SF0">
    <property type="entry name" value="PHOSPHATIDYLGLYCEROL--PROLIPOPROTEIN DIACYLGLYCERYL TRANSFERASE"/>
    <property type="match status" value="1"/>
</dbReference>
<keyword evidence="4 7" id="KW-0812">Transmembrane</keyword>
<evidence type="ECO:0000256" key="3">
    <source>
        <dbReference type="ARBA" id="ARBA00022679"/>
    </source>
</evidence>
<evidence type="ECO:0000313" key="8">
    <source>
        <dbReference type="EMBL" id="CAE6780386.1"/>
    </source>
</evidence>
<protein>
    <recommendedName>
        <fullName evidence="7">Phosphatidylglycerol--prolipoprotein diacylglyceryl transferase</fullName>
        <ecNumber evidence="7">2.5.1.145</ecNumber>
    </recommendedName>
</protein>
<organism evidence="8 9">
    <name type="scientific">Nitrospira defluvii</name>
    <dbReference type="NCBI Taxonomy" id="330214"/>
    <lineage>
        <taxon>Bacteria</taxon>
        <taxon>Pseudomonadati</taxon>
        <taxon>Nitrospirota</taxon>
        <taxon>Nitrospiria</taxon>
        <taxon>Nitrospirales</taxon>
        <taxon>Nitrospiraceae</taxon>
        <taxon>Nitrospira</taxon>
    </lineage>
</organism>
<feature type="transmembrane region" description="Helical" evidence="7">
    <location>
        <begin position="25"/>
        <end position="43"/>
    </location>
</feature>
<evidence type="ECO:0000313" key="9">
    <source>
        <dbReference type="Proteomes" id="UP000675880"/>
    </source>
</evidence>
<gene>
    <name evidence="7 8" type="primary">lgt</name>
    <name evidence="8" type="ORF">NSPZN2_40725</name>
</gene>
<comment type="pathway">
    <text evidence="7">Protein modification; lipoprotein biosynthesis (diacylglyceryl transfer).</text>
</comment>
<dbReference type="PROSITE" id="PS01311">
    <property type="entry name" value="LGT"/>
    <property type="match status" value="1"/>
</dbReference>
<evidence type="ECO:0000256" key="7">
    <source>
        <dbReference type="HAMAP-Rule" id="MF_01147"/>
    </source>
</evidence>
<evidence type="ECO:0000256" key="5">
    <source>
        <dbReference type="ARBA" id="ARBA00022989"/>
    </source>
</evidence>
<accession>A0ABM8RZI3</accession>
<sequence>MLPWLHAIPYPDIDPVFLRLGPLQFRWYGLMYLIGLTLAYFIIGARARAQRLPLDKDQVYDMIVYAAVGVFAGGRLGYVLFYNLSYYLENPLKILAVWEGGMSFHGGLIGTIVALILFAKRQGMTVLTIADLAAGVTPVGLGLGRIGNFINGELYGRPTDVDWCMVFPAGGMVCRHPSQLYEAFLEGLLLFTVLWLITRRLPPAGTVFGAFLVGYGLCRIVVEFFREPDAQIGFLIGSISMGQMLSIPMIVAGAVILAIASQRKRPLRTDSGSAAPL</sequence>
<dbReference type="Proteomes" id="UP000675880">
    <property type="component" value="Unassembled WGS sequence"/>
</dbReference>
<feature type="binding site" evidence="7">
    <location>
        <position position="145"/>
    </location>
    <ligand>
        <name>a 1,2-diacyl-sn-glycero-3-phospho-(1'-sn-glycerol)</name>
        <dbReference type="ChEBI" id="CHEBI:64716"/>
    </ligand>
</feature>
<keyword evidence="2 7" id="KW-1003">Cell membrane</keyword>
<keyword evidence="3 7" id="KW-0808">Transferase</keyword>
<dbReference type="PANTHER" id="PTHR30589">
    <property type="entry name" value="PROLIPOPROTEIN DIACYLGLYCERYL TRANSFERASE"/>
    <property type="match status" value="1"/>
</dbReference>
<evidence type="ECO:0000256" key="6">
    <source>
        <dbReference type="ARBA" id="ARBA00023136"/>
    </source>
</evidence>
<proteinExistence type="inferred from homology"/>
<keyword evidence="5 7" id="KW-1133">Transmembrane helix</keyword>
<comment type="function">
    <text evidence="7">Catalyzes the transfer of the diacylglyceryl group from phosphatidylglycerol to the sulfhydryl group of the N-terminal cysteine of a prolipoprotein, the first step in the formation of mature lipoproteins.</text>
</comment>
<feature type="transmembrane region" description="Helical" evidence="7">
    <location>
        <begin position="126"/>
        <end position="146"/>
    </location>
</feature>
<dbReference type="EMBL" id="CAJNBJ010000017">
    <property type="protein sequence ID" value="CAE6780386.1"/>
    <property type="molecule type" value="Genomic_DNA"/>
</dbReference>
<feature type="transmembrane region" description="Helical" evidence="7">
    <location>
        <begin position="234"/>
        <end position="260"/>
    </location>
</feature>
<name>A0ABM8RZI3_9BACT</name>
<feature type="transmembrane region" description="Helical" evidence="7">
    <location>
        <begin position="204"/>
        <end position="222"/>
    </location>
</feature>
<keyword evidence="6 7" id="KW-0472">Membrane</keyword>
<comment type="caution">
    <text evidence="8">The sequence shown here is derived from an EMBL/GenBank/DDBJ whole genome shotgun (WGS) entry which is preliminary data.</text>
</comment>